<sequence>KYHGYSNEEAVKFASAVAALNIVTPGASTDLPSENDVVEFMKTAEFLKA</sequence>
<dbReference type="SUPFAM" id="SSF53613">
    <property type="entry name" value="Ribokinase-like"/>
    <property type="match status" value="1"/>
</dbReference>
<evidence type="ECO:0000313" key="2">
    <source>
        <dbReference type="Proteomes" id="UP000544742"/>
    </source>
</evidence>
<gene>
    <name evidence="1" type="ORF">GX426_02955</name>
</gene>
<dbReference type="EMBL" id="JAAYUN010000055">
    <property type="protein sequence ID" value="NLJ22053.1"/>
    <property type="molecule type" value="Genomic_DNA"/>
</dbReference>
<feature type="non-terminal residue" evidence="1">
    <location>
        <position position="1"/>
    </location>
</feature>
<accession>A0A7K4AGF7</accession>
<evidence type="ECO:0000313" key="1">
    <source>
        <dbReference type="EMBL" id="NLJ22053.1"/>
    </source>
</evidence>
<organism evidence="1 2">
    <name type="scientific">Methanothrix soehngenii</name>
    <name type="common">Methanosaeta concilii</name>
    <dbReference type="NCBI Taxonomy" id="2223"/>
    <lineage>
        <taxon>Archaea</taxon>
        <taxon>Methanobacteriati</taxon>
        <taxon>Methanobacteriota</taxon>
        <taxon>Stenosarchaea group</taxon>
        <taxon>Methanomicrobia</taxon>
        <taxon>Methanotrichales</taxon>
        <taxon>Methanotrichaceae</taxon>
        <taxon>Methanothrix</taxon>
    </lineage>
</organism>
<reference evidence="1 2" key="1">
    <citation type="journal article" date="2020" name="Biotechnol. Biofuels">
        <title>New insights from the biogas microbiome by comprehensive genome-resolved metagenomics of nearly 1600 species originating from multiple anaerobic digesters.</title>
        <authorList>
            <person name="Campanaro S."/>
            <person name="Treu L."/>
            <person name="Rodriguez-R L.M."/>
            <person name="Kovalovszki A."/>
            <person name="Ziels R.M."/>
            <person name="Maus I."/>
            <person name="Zhu X."/>
            <person name="Kougias P.G."/>
            <person name="Basile A."/>
            <person name="Luo G."/>
            <person name="Schluter A."/>
            <person name="Konstantinidis K.T."/>
            <person name="Angelidaki I."/>
        </authorList>
    </citation>
    <scope>NUCLEOTIDE SEQUENCE [LARGE SCALE GENOMIC DNA]</scope>
    <source>
        <strain evidence="1">AS27yjCOA_157</strain>
    </source>
</reference>
<dbReference type="InterPro" id="IPR029056">
    <property type="entry name" value="Ribokinase-like"/>
</dbReference>
<proteinExistence type="predicted"/>
<dbReference type="AlphaFoldDB" id="A0A7K4AGF7"/>
<name>A0A7K4AGF7_METSH</name>
<comment type="caution">
    <text evidence="1">The sequence shown here is derived from an EMBL/GenBank/DDBJ whole genome shotgun (WGS) entry which is preliminary data.</text>
</comment>
<evidence type="ECO:0008006" key="3">
    <source>
        <dbReference type="Google" id="ProtNLM"/>
    </source>
</evidence>
<protein>
    <recommendedName>
        <fullName evidence="3">Ribokinase</fullName>
    </recommendedName>
</protein>
<dbReference type="Gene3D" id="3.40.1190.20">
    <property type="match status" value="1"/>
</dbReference>
<dbReference type="Proteomes" id="UP000544742">
    <property type="component" value="Unassembled WGS sequence"/>
</dbReference>